<comment type="caution">
    <text evidence="1">The sequence shown here is derived from an EMBL/GenBank/DDBJ whole genome shotgun (WGS) entry which is preliminary data.</text>
</comment>
<evidence type="ECO:0000313" key="2">
    <source>
        <dbReference type="Proteomes" id="UP000018234"/>
    </source>
</evidence>
<dbReference type="Proteomes" id="UP000018234">
    <property type="component" value="Unassembled WGS sequence"/>
</dbReference>
<sequence>MTMSIESRVKLVEQLFDKLEIEITEFRSQTKLGCNAGCGKCCNNPTIEASPLEFLPYAFHLFLNGKAEEVLNEINSLETAICYNYKPLSVLDPDKGNCSSYPYRALICRLFGFGASSDKYGQLRLATCKIIKEEQKGNYDSSTNAINNGLYVPVFTDYYMNLSQIDFKLGNVIVPINKAMQLAIEEVLQYYAYRPMPSGFDNCA</sequence>
<dbReference type="InterPro" id="IPR005358">
    <property type="entry name" value="Puta_zinc/iron-chelating_dom"/>
</dbReference>
<dbReference type="Pfam" id="PF03692">
    <property type="entry name" value="CxxCxxCC"/>
    <property type="match status" value="1"/>
</dbReference>
<reference evidence="1 2" key="1">
    <citation type="submission" date="2013-08" db="EMBL/GenBank/DDBJ databases">
        <title>Flavobacterium saliperosum type strain genome sequencing.</title>
        <authorList>
            <person name="Lee K."/>
            <person name="Yi H."/>
            <person name="Park S."/>
            <person name="Chun J."/>
        </authorList>
    </citation>
    <scope>NUCLEOTIDE SEQUENCE [LARGE SCALE GENOMIC DNA]</scope>
    <source>
        <strain evidence="1 2">S13</strain>
    </source>
</reference>
<organism evidence="1 2">
    <name type="scientific">Flavobacterium saliperosum S13</name>
    <dbReference type="NCBI Taxonomy" id="1341155"/>
    <lineage>
        <taxon>Bacteria</taxon>
        <taxon>Pseudomonadati</taxon>
        <taxon>Bacteroidota</taxon>
        <taxon>Flavobacteriia</taxon>
        <taxon>Flavobacteriales</taxon>
        <taxon>Flavobacteriaceae</taxon>
        <taxon>Flavobacterium</taxon>
    </lineage>
</organism>
<keyword evidence="2" id="KW-1185">Reference proteome</keyword>
<name>A0ABP3A583_9FLAO</name>
<dbReference type="EMBL" id="AVFO01000002">
    <property type="protein sequence ID" value="ESU27827.1"/>
    <property type="molecule type" value="Genomic_DNA"/>
</dbReference>
<gene>
    <name evidence="1" type="ORF">FSS13T_03060</name>
</gene>
<proteinExistence type="predicted"/>
<accession>A0ABP3A583</accession>
<evidence type="ECO:0000313" key="1">
    <source>
        <dbReference type="EMBL" id="ESU27827.1"/>
    </source>
</evidence>
<protein>
    <submittedName>
        <fullName evidence="1">Fe-S-cluster oxidoreductase</fullName>
    </submittedName>
</protein>